<evidence type="ECO:0000256" key="1">
    <source>
        <dbReference type="ARBA" id="ARBA00022729"/>
    </source>
</evidence>
<dbReference type="InterPro" id="IPR049712">
    <property type="entry name" value="Poly_export"/>
</dbReference>
<dbReference type="AlphaFoldDB" id="A0A0H1R5R7"/>
<evidence type="ECO:0000313" key="7">
    <source>
        <dbReference type="Proteomes" id="UP000035489"/>
    </source>
</evidence>
<dbReference type="EMBL" id="LCYG01000093">
    <property type="protein sequence ID" value="KLK90171.1"/>
    <property type="molecule type" value="Genomic_DNA"/>
</dbReference>
<protein>
    <submittedName>
        <fullName evidence="6">Uncharacterized protein</fullName>
    </submittedName>
</protein>
<dbReference type="GO" id="GO:0015159">
    <property type="term" value="F:polysaccharide transmembrane transporter activity"/>
    <property type="evidence" value="ECO:0007669"/>
    <property type="project" value="InterPro"/>
</dbReference>
<dbReference type="PANTHER" id="PTHR33619:SF3">
    <property type="entry name" value="POLYSACCHARIDE EXPORT PROTEIN GFCE-RELATED"/>
    <property type="match status" value="1"/>
</dbReference>
<dbReference type="Pfam" id="PF25994">
    <property type="entry name" value="HH_AprE"/>
    <property type="match status" value="1"/>
</dbReference>
<dbReference type="Gene3D" id="3.30.1950.10">
    <property type="entry name" value="wza like domain"/>
    <property type="match status" value="1"/>
</dbReference>
<feature type="domain" description="Soluble ligand binding" evidence="4">
    <location>
        <begin position="137"/>
        <end position="169"/>
    </location>
</feature>
<dbReference type="Pfam" id="PF10531">
    <property type="entry name" value="SLBB"/>
    <property type="match status" value="1"/>
</dbReference>
<proteinExistence type="predicted"/>
<dbReference type="PANTHER" id="PTHR33619">
    <property type="entry name" value="POLYSACCHARIDE EXPORT PROTEIN GFCE-RELATED"/>
    <property type="match status" value="1"/>
</dbReference>
<evidence type="ECO:0000259" key="5">
    <source>
        <dbReference type="Pfam" id="PF25994"/>
    </source>
</evidence>
<name>A0A0H1R5R7_9HYPH</name>
<keyword evidence="1" id="KW-0732">Signal</keyword>
<keyword evidence="2" id="KW-0175">Coiled coil</keyword>
<evidence type="ECO:0000256" key="2">
    <source>
        <dbReference type="SAM" id="Coils"/>
    </source>
</evidence>
<dbReference type="Gene3D" id="3.10.560.10">
    <property type="entry name" value="Outer membrane lipoprotein wza domain like"/>
    <property type="match status" value="1"/>
</dbReference>
<reference evidence="6 7" key="1">
    <citation type="submission" date="2015-05" db="EMBL/GenBank/DDBJ databases">
        <title>Draft genome sequence of Microvirga vignae strain BR3299, a novel nitrogen fixing bacteria isolated from Brazil semi-aired region.</title>
        <authorList>
            <person name="Zilli J.E."/>
            <person name="Passos S.R."/>
            <person name="Leite J."/>
            <person name="Baldani J.I."/>
            <person name="Xavier G.R."/>
            <person name="Rumjaneck N.G."/>
            <person name="Simoes-Araujo J.L."/>
        </authorList>
    </citation>
    <scope>NUCLEOTIDE SEQUENCE [LARGE SCALE GENOMIC DNA]</scope>
    <source>
        <strain evidence="6 7">BR3299</strain>
    </source>
</reference>
<dbReference type="InterPro" id="IPR019554">
    <property type="entry name" value="Soluble_ligand-bd"/>
</dbReference>
<dbReference type="Proteomes" id="UP000035489">
    <property type="component" value="Unassembled WGS sequence"/>
</dbReference>
<dbReference type="InterPro" id="IPR058781">
    <property type="entry name" value="HH_AprE-like"/>
</dbReference>
<evidence type="ECO:0000259" key="3">
    <source>
        <dbReference type="Pfam" id="PF02563"/>
    </source>
</evidence>
<keyword evidence="7" id="KW-1185">Reference proteome</keyword>
<dbReference type="PATRIC" id="fig|1225564.3.peg.7080"/>
<dbReference type="Pfam" id="PF02563">
    <property type="entry name" value="Poly_export"/>
    <property type="match status" value="1"/>
</dbReference>
<accession>A0A0H1R5R7</accession>
<feature type="coiled-coil region" evidence="2">
    <location>
        <begin position="189"/>
        <end position="216"/>
    </location>
</feature>
<dbReference type="InterPro" id="IPR003715">
    <property type="entry name" value="Poly_export_N"/>
</dbReference>
<evidence type="ECO:0000259" key="4">
    <source>
        <dbReference type="Pfam" id="PF10531"/>
    </source>
</evidence>
<gene>
    <name evidence="6" type="ORF">AA309_27230</name>
</gene>
<comment type="caution">
    <text evidence="6">The sequence shown here is derived from an EMBL/GenBank/DDBJ whole genome shotgun (WGS) entry which is preliminary data.</text>
</comment>
<feature type="domain" description="AprE-like long alpha-helical hairpin" evidence="5">
    <location>
        <begin position="187"/>
        <end position="373"/>
    </location>
</feature>
<sequence length="437" mass="48217">MQMFMNPFDRRRAAITPRLCHKSDNSHSKTRLLRYAKFLVVLCAAMFVACLAPHSAKAEYLLGSGDTLDISIFGRPDLNRRTTVDPDGNISLPLVGEVLASGLSLAAFRAKLKNLMATSDLVRGVDVIVDLVENRPFYIYGYVTNSGAYPYRPGMTVRHALALAGGFNAARSSISSITPLTSADLRGRYKLLMSELAKAEVRVASLRAEAANKTEIGQSVLSENSAPRNVVTELVDLAKQHLSSTDAERKKELQHLRRALEMADTELESLVRGQIQDQEAVRQQEDELNRIAELNRKGLASMARVSDEQRAAVLLKSREADTAARLSRARQAREELLRKIERVDDRQLRIPRELQDALVALEGIRTQIKAVSEQIIMSGNMGAQLTSSEVDGPNLTIFRKKDGAQIKISATADMEVQPGDVVEVKMNIDLLRSALGN</sequence>
<feature type="domain" description="Polysaccharide export protein N-terminal" evidence="3">
    <location>
        <begin position="56"/>
        <end position="131"/>
    </location>
</feature>
<evidence type="ECO:0000313" key="6">
    <source>
        <dbReference type="EMBL" id="KLK90171.1"/>
    </source>
</evidence>
<organism evidence="6 7">
    <name type="scientific">Microvirga vignae</name>
    <dbReference type="NCBI Taxonomy" id="1225564"/>
    <lineage>
        <taxon>Bacteria</taxon>
        <taxon>Pseudomonadati</taxon>
        <taxon>Pseudomonadota</taxon>
        <taxon>Alphaproteobacteria</taxon>
        <taxon>Hyphomicrobiales</taxon>
        <taxon>Methylobacteriaceae</taxon>
        <taxon>Microvirga</taxon>
    </lineage>
</organism>
<dbReference type="STRING" id="1225564.AA309_27230"/>